<name>A0ABW1U6L8_9LACO</name>
<sequence>MKDRNVIAWAIISMVGFVILNFLMSRPFVDSTNVQMTMSEFLRTTLIALVLYVIPIVLAALDWHPSFYLMGLVIALYTLSPISVLFNMWMDSGASVMIKMLMSAYSLALIVGNAYWLVLALRLRQRQQKIADRKRFAAKK</sequence>
<proteinExistence type="predicted"/>
<keyword evidence="3" id="KW-1185">Reference proteome</keyword>
<dbReference type="EMBL" id="JBHSSO010000004">
    <property type="protein sequence ID" value="MFC6288813.1"/>
    <property type="molecule type" value="Genomic_DNA"/>
</dbReference>
<organism evidence="2 3">
    <name type="scientific">Levilactobacillus angrenensis</name>
    <dbReference type="NCBI Taxonomy" id="2486020"/>
    <lineage>
        <taxon>Bacteria</taxon>
        <taxon>Bacillati</taxon>
        <taxon>Bacillota</taxon>
        <taxon>Bacilli</taxon>
        <taxon>Lactobacillales</taxon>
        <taxon>Lactobacillaceae</taxon>
        <taxon>Levilactobacillus</taxon>
    </lineage>
</organism>
<keyword evidence="1" id="KW-1133">Transmembrane helix</keyword>
<comment type="caution">
    <text evidence="2">The sequence shown here is derived from an EMBL/GenBank/DDBJ whole genome shotgun (WGS) entry which is preliminary data.</text>
</comment>
<protein>
    <recommendedName>
        <fullName evidence="4">Integral membrane protein</fullName>
    </recommendedName>
</protein>
<dbReference type="RefSeq" id="WP_125575511.1">
    <property type="nucleotide sequence ID" value="NZ_JBHSSO010000004.1"/>
</dbReference>
<accession>A0ABW1U6L8</accession>
<evidence type="ECO:0008006" key="4">
    <source>
        <dbReference type="Google" id="ProtNLM"/>
    </source>
</evidence>
<evidence type="ECO:0000313" key="3">
    <source>
        <dbReference type="Proteomes" id="UP001596258"/>
    </source>
</evidence>
<evidence type="ECO:0000313" key="2">
    <source>
        <dbReference type="EMBL" id="MFC6288813.1"/>
    </source>
</evidence>
<feature type="transmembrane region" description="Helical" evidence="1">
    <location>
        <begin position="7"/>
        <end position="29"/>
    </location>
</feature>
<feature type="transmembrane region" description="Helical" evidence="1">
    <location>
        <begin position="102"/>
        <end position="123"/>
    </location>
</feature>
<reference evidence="3" key="1">
    <citation type="journal article" date="2019" name="Int. J. Syst. Evol. Microbiol.">
        <title>The Global Catalogue of Microorganisms (GCM) 10K type strain sequencing project: providing services to taxonomists for standard genome sequencing and annotation.</title>
        <authorList>
            <consortium name="The Broad Institute Genomics Platform"/>
            <consortium name="The Broad Institute Genome Sequencing Center for Infectious Disease"/>
            <person name="Wu L."/>
            <person name="Ma J."/>
        </authorList>
    </citation>
    <scope>NUCLEOTIDE SEQUENCE [LARGE SCALE GENOMIC DNA]</scope>
    <source>
        <strain evidence="3">CCM 8893</strain>
    </source>
</reference>
<keyword evidence="1" id="KW-0472">Membrane</keyword>
<feature type="transmembrane region" description="Helical" evidence="1">
    <location>
        <begin position="41"/>
        <end position="61"/>
    </location>
</feature>
<dbReference type="Proteomes" id="UP001596258">
    <property type="component" value="Unassembled WGS sequence"/>
</dbReference>
<evidence type="ECO:0000256" key="1">
    <source>
        <dbReference type="SAM" id="Phobius"/>
    </source>
</evidence>
<feature type="transmembrane region" description="Helical" evidence="1">
    <location>
        <begin position="68"/>
        <end position="90"/>
    </location>
</feature>
<keyword evidence="1" id="KW-0812">Transmembrane</keyword>
<gene>
    <name evidence="2" type="ORF">ACFP1M_01130</name>
</gene>